<evidence type="ECO:0000256" key="6">
    <source>
        <dbReference type="ARBA" id="ARBA00023136"/>
    </source>
</evidence>
<proteinExistence type="inferred from homology"/>
<dbReference type="Proteomes" id="UP000249542">
    <property type="component" value="Unassembled WGS sequence"/>
</dbReference>
<dbReference type="Pfam" id="PF02687">
    <property type="entry name" value="FtsX"/>
    <property type="match status" value="1"/>
</dbReference>
<feature type="transmembrane region" description="Helical" evidence="7">
    <location>
        <begin position="378"/>
        <end position="401"/>
    </location>
</feature>
<dbReference type="AlphaFoldDB" id="A0A2W7IJY1"/>
<dbReference type="GO" id="GO:0044874">
    <property type="term" value="P:lipoprotein localization to outer membrane"/>
    <property type="evidence" value="ECO:0007669"/>
    <property type="project" value="TreeGrafter"/>
</dbReference>
<feature type="transmembrane region" description="Helical" evidence="7">
    <location>
        <begin position="325"/>
        <end position="351"/>
    </location>
</feature>
<keyword evidence="4 7" id="KW-0812">Transmembrane</keyword>
<evidence type="ECO:0000259" key="8">
    <source>
        <dbReference type="Pfam" id="PF02687"/>
    </source>
</evidence>
<keyword evidence="11" id="KW-1185">Reference proteome</keyword>
<dbReference type="EMBL" id="QKYV01000007">
    <property type="protein sequence ID" value="PZW38843.1"/>
    <property type="molecule type" value="Genomic_DNA"/>
</dbReference>
<comment type="caution">
    <text evidence="10">The sequence shown here is derived from an EMBL/GenBank/DDBJ whole genome shotgun (WGS) entry which is preliminary data.</text>
</comment>
<gene>
    <name evidence="10" type="ORF">LX95_02512</name>
</gene>
<dbReference type="Pfam" id="PF12704">
    <property type="entry name" value="MacB_PCD"/>
    <property type="match status" value="1"/>
</dbReference>
<dbReference type="InterPro" id="IPR051447">
    <property type="entry name" value="Lipoprotein-release_system"/>
</dbReference>
<evidence type="ECO:0000313" key="11">
    <source>
        <dbReference type="Proteomes" id="UP000249542"/>
    </source>
</evidence>
<evidence type="ECO:0000256" key="5">
    <source>
        <dbReference type="ARBA" id="ARBA00022989"/>
    </source>
</evidence>
<organism evidence="10 11">
    <name type="scientific">Mesonia algae</name>
    <dbReference type="NCBI Taxonomy" id="213248"/>
    <lineage>
        <taxon>Bacteria</taxon>
        <taxon>Pseudomonadati</taxon>
        <taxon>Bacteroidota</taxon>
        <taxon>Flavobacteriia</taxon>
        <taxon>Flavobacteriales</taxon>
        <taxon>Flavobacteriaceae</taxon>
        <taxon>Mesonia</taxon>
    </lineage>
</organism>
<evidence type="ECO:0000313" key="10">
    <source>
        <dbReference type="EMBL" id="PZW38843.1"/>
    </source>
</evidence>
<comment type="similarity">
    <text evidence="2">Belongs to the ABC-4 integral membrane protein family. LolC/E subfamily.</text>
</comment>
<evidence type="ECO:0000256" key="7">
    <source>
        <dbReference type="SAM" id="Phobius"/>
    </source>
</evidence>
<accession>A0A2W7IJY1</accession>
<feature type="domain" description="ABC3 transporter permease C-terminal" evidence="8">
    <location>
        <begin position="281"/>
        <end position="406"/>
    </location>
</feature>
<dbReference type="InterPro" id="IPR003838">
    <property type="entry name" value="ABC3_permease_C"/>
</dbReference>
<feature type="domain" description="MacB-like periplasmic core" evidence="9">
    <location>
        <begin position="28"/>
        <end position="237"/>
    </location>
</feature>
<evidence type="ECO:0000256" key="1">
    <source>
        <dbReference type="ARBA" id="ARBA00004651"/>
    </source>
</evidence>
<dbReference type="InterPro" id="IPR025857">
    <property type="entry name" value="MacB_PCD"/>
</dbReference>
<keyword evidence="5 7" id="KW-1133">Transmembrane helix</keyword>
<comment type="subcellular location">
    <subcellularLocation>
        <location evidence="1">Cell membrane</location>
        <topology evidence="1">Multi-pass membrane protein</topology>
    </subcellularLocation>
</comment>
<evidence type="ECO:0000256" key="2">
    <source>
        <dbReference type="ARBA" id="ARBA00005236"/>
    </source>
</evidence>
<keyword evidence="10" id="KW-0449">Lipoprotein</keyword>
<evidence type="ECO:0000256" key="4">
    <source>
        <dbReference type="ARBA" id="ARBA00022692"/>
    </source>
</evidence>
<protein>
    <submittedName>
        <fullName evidence="10">Lipoprotein-releasing system permease protein</fullName>
    </submittedName>
</protein>
<feature type="transmembrane region" description="Helical" evidence="7">
    <location>
        <begin position="21"/>
        <end position="45"/>
    </location>
</feature>
<sequence length="413" mass="46931">MNFEFFISKRLISAKDYKSSISAPIIKIAVAAIAIGVIMMLVSVATSTGLQQKIRDKIAAFNGHITIGNLNNNNSQISIKPISSQQDFYPDFDEVEGIDHIQVVATKYGVIRTETDFEGIVVKGVGVDYRWDYLKEYLVEGRIPTYTKEKKYSKEILLSAYMANRLGFELNDQVVIYFLNDANQERARLTAFEIVGIYDSGFQEFDETFLIADITQVQRLNKWGEDQIGNFEVFVDDFNQIEEKGGEVNEHINTFLEAKTIQQSYNSIFEWLSLFDFNVALIIGIMIIVSGINMITALLVLILERTPMIGMLKALGSNDWSVRKIFLYNGAYLIIKGLFWGNLIGLGLLFLQKYGKIMKLNPETYYVTEAPVNINWEYVLLINIGTLALCLLMLLVPSYLITRINPSRAIKFE</sequence>
<keyword evidence="3" id="KW-1003">Cell membrane</keyword>
<name>A0A2W7IJY1_9FLAO</name>
<dbReference type="PANTHER" id="PTHR30489:SF0">
    <property type="entry name" value="LIPOPROTEIN-RELEASING SYSTEM TRANSMEMBRANE PROTEIN LOLE"/>
    <property type="match status" value="1"/>
</dbReference>
<evidence type="ECO:0000256" key="3">
    <source>
        <dbReference type="ARBA" id="ARBA00022475"/>
    </source>
</evidence>
<feature type="transmembrane region" description="Helical" evidence="7">
    <location>
        <begin position="279"/>
        <end position="304"/>
    </location>
</feature>
<dbReference type="PANTHER" id="PTHR30489">
    <property type="entry name" value="LIPOPROTEIN-RELEASING SYSTEM TRANSMEMBRANE PROTEIN LOLE"/>
    <property type="match status" value="1"/>
</dbReference>
<evidence type="ECO:0000259" key="9">
    <source>
        <dbReference type="Pfam" id="PF12704"/>
    </source>
</evidence>
<dbReference type="GO" id="GO:0098797">
    <property type="term" value="C:plasma membrane protein complex"/>
    <property type="evidence" value="ECO:0007669"/>
    <property type="project" value="TreeGrafter"/>
</dbReference>
<reference evidence="10 11" key="1">
    <citation type="submission" date="2018-06" db="EMBL/GenBank/DDBJ databases">
        <title>Genomic Encyclopedia of Archaeal and Bacterial Type Strains, Phase II (KMG-II): from individual species to whole genera.</title>
        <authorList>
            <person name="Goeker M."/>
        </authorList>
    </citation>
    <scope>NUCLEOTIDE SEQUENCE [LARGE SCALE GENOMIC DNA]</scope>
    <source>
        <strain evidence="10 11">DSM 15361</strain>
    </source>
</reference>
<keyword evidence="6 7" id="KW-0472">Membrane</keyword>
<dbReference type="RefSeq" id="WP_111541828.1">
    <property type="nucleotide sequence ID" value="NZ_QKYV01000007.1"/>
</dbReference>